<accession>A0ABP1RLA9</accession>
<name>A0ABP1RLA9_9HEXA</name>
<comment type="caution">
    <text evidence="1">The sequence shown here is derived from an EMBL/GenBank/DDBJ whole genome shotgun (WGS) entry which is preliminary data.</text>
</comment>
<evidence type="ECO:0000313" key="2">
    <source>
        <dbReference type="Proteomes" id="UP001642540"/>
    </source>
</evidence>
<dbReference type="Gene3D" id="2.60.20.10">
    <property type="entry name" value="Crystallins"/>
    <property type="match status" value="1"/>
</dbReference>
<evidence type="ECO:0000313" key="1">
    <source>
        <dbReference type="EMBL" id="CAL8129969.1"/>
    </source>
</evidence>
<dbReference type="InterPro" id="IPR011024">
    <property type="entry name" value="G_crystallin-like"/>
</dbReference>
<gene>
    <name evidence="1" type="ORF">ODALV1_LOCUS23506</name>
</gene>
<keyword evidence="2" id="KW-1185">Reference proteome</keyword>
<sequence length="212" mass="23404">MSFFHKSPLLAIIGVIAFAVPIMTQIQLPELLQKAVLYDQVNCEGVSVEVSQSIPDLSVDNLRQNFIQNGEPGLHLGYGIGTQCSCENINLATGSRRSLRTIGLPSDIFADTFTLFEYKYFTGEQECITEDRASLNLAGRHGSFTITGRSNWTIFELTDFSGQSICLVTGGYNMERPMPHLSMDIENAGIHFGILRSARKGCENYPSVVVEN</sequence>
<reference evidence="1 2" key="1">
    <citation type="submission" date="2024-08" db="EMBL/GenBank/DDBJ databases">
        <authorList>
            <person name="Cucini C."/>
            <person name="Frati F."/>
        </authorList>
    </citation>
    <scope>NUCLEOTIDE SEQUENCE [LARGE SCALE GENOMIC DNA]</scope>
</reference>
<dbReference type="SUPFAM" id="SSF49695">
    <property type="entry name" value="gamma-Crystallin-like"/>
    <property type="match status" value="1"/>
</dbReference>
<organism evidence="1 2">
    <name type="scientific">Orchesella dallaii</name>
    <dbReference type="NCBI Taxonomy" id="48710"/>
    <lineage>
        <taxon>Eukaryota</taxon>
        <taxon>Metazoa</taxon>
        <taxon>Ecdysozoa</taxon>
        <taxon>Arthropoda</taxon>
        <taxon>Hexapoda</taxon>
        <taxon>Collembola</taxon>
        <taxon>Entomobryomorpha</taxon>
        <taxon>Entomobryoidea</taxon>
        <taxon>Orchesellidae</taxon>
        <taxon>Orchesellinae</taxon>
        <taxon>Orchesella</taxon>
    </lineage>
</organism>
<dbReference type="Proteomes" id="UP001642540">
    <property type="component" value="Unassembled WGS sequence"/>
</dbReference>
<protein>
    <submittedName>
        <fullName evidence="1">Uncharacterized protein</fullName>
    </submittedName>
</protein>
<dbReference type="EMBL" id="CAXLJM020000080">
    <property type="protein sequence ID" value="CAL8129969.1"/>
    <property type="molecule type" value="Genomic_DNA"/>
</dbReference>
<proteinExistence type="predicted"/>